<feature type="compositionally biased region" description="Acidic residues" evidence="3">
    <location>
        <begin position="992"/>
        <end position="1014"/>
    </location>
</feature>
<dbReference type="GO" id="GO:0071013">
    <property type="term" value="C:catalytic step 2 spliceosome"/>
    <property type="evidence" value="ECO:0007669"/>
    <property type="project" value="TreeGrafter"/>
</dbReference>
<feature type="region of interest" description="Disordered" evidence="3">
    <location>
        <begin position="948"/>
        <end position="1028"/>
    </location>
</feature>
<accession>A0A8H3DA90</accession>
<proteinExistence type="predicted"/>
<feature type="compositionally biased region" description="Low complexity" evidence="3">
    <location>
        <begin position="816"/>
        <end position="825"/>
    </location>
</feature>
<gene>
    <name evidence="4" type="ORF">RDB_LOCUS163893</name>
</gene>
<dbReference type="Pfam" id="PF00400">
    <property type="entry name" value="WD40"/>
    <property type="match status" value="1"/>
</dbReference>
<dbReference type="PANTHER" id="PTHR44006:SF1">
    <property type="entry name" value="U5 SMALL NUCLEAR RIBONUCLEOPROTEIN 40 KDA PROTEIN"/>
    <property type="match status" value="1"/>
</dbReference>
<keyword evidence="2" id="KW-0677">Repeat</keyword>
<protein>
    <submittedName>
        <fullName evidence="4">Uncharacterized protein</fullName>
    </submittedName>
</protein>
<evidence type="ECO:0000256" key="2">
    <source>
        <dbReference type="ARBA" id="ARBA00022737"/>
    </source>
</evidence>
<dbReference type="InterPro" id="IPR015943">
    <property type="entry name" value="WD40/YVTN_repeat-like_dom_sf"/>
</dbReference>
<organism evidence="4 5">
    <name type="scientific">Rhizoctonia solani</name>
    <dbReference type="NCBI Taxonomy" id="456999"/>
    <lineage>
        <taxon>Eukaryota</taxon>
        <taxon>Fungi</taxon>
        <taxon>Dikarya</taxon>
        <taxon>Basidiomycota</taxon>
        <taxon>Agaricomycotina</taxon>
        <taxon>Agaricomycetes</taxon>
        <taxon>Cantharellales</taxon>
        <taxon>Ceratobasidiaceae</taxon>
        <taxon>Rhizoctonia</taxon>
    </lineage>
</organism>
<evidence type="ECO:0000256" key="1">
    <source>
        <dbReference type="ARBA" id="ARBA00022574"/>
    </source>
</evidence>
<evidence type="ECO:0000256" key="3">
    <source>
        <dbReference type="SAM" id="MobiDB-lite"/>
    </source>
</evidence>
<feature type="region of interest" description="Disordered" evidence="3">
    <location>
        <begin position="801"/>
        <end position="825"/>
    </location>
</feature>
<comment type="caution">
    <text evidence="4">The sequence shown here is derived from an EMBL/GenBank/DDBJ whole genome shotgun (WGS) entry which is preliminary data.</text>
</comment>
<dbReference type="Gene3D" id="2.130.10.10">
    <property type="entry name" value="YVTN repeat-like/Quinoprotein amine dehydrogenase"/>
    <property type="match status" value="2"/>
</dbReference>
<keyword evidence="1" id="KW-0853">WD repeat</keyword>
<dbReference type="InterPro" id="IPR001680">
    <property type="entry name" value="WD40_rpt"/>
</dbReference>
<dbReference type="Proteomes" id="UP000663843">
    <property type="component" value="Unassembled WGS sequence"/>
</dbReference>
<dbReference type="GO" id="GO:0003723">
    <property type="term" value="F:RNA binding"/>
    <property type="evidence" value="ECO:0007669"/>
    <property type="project" value="TreeGrafter"/>
</dbReference>
<dbReference type="EMBL" id="CAJMWT010006762">
    <property type="protein sequence ID" value="CAE6519841.1"/>
    <property type="molecule type" value="Genomic_DNA"/>
</dbReference>
<evidence type="ECO:0000313" key="5">
    <source>
        <dbReference type="Proteomes" id="UP000663843"/>
    </source>
</evidence>
<dbReference type="SUPFAM" id="SSF50998">
    <property type="entry name" value="Quinoprotein alcohol dehydrogenase-like"/>
    <property type="match status" value="1"/>
</dbReference>
<dbReference type="PANTHER" id="PTHR44006">
    <property type="entry name" value="U5 SMALL NUCLEAR RIBONUCLEOPROTEIN 40 KDA PROTEIN"/>
    <property type="match status" value="1"/>
</dbReference>
<dbReference type="InterPro" id="IPR011047">
    <property type="entry name" value="Quinoprotein_ADH-like_sf"/>
</dbReference>
<dbReference type="InterPro" id="IPR036322">
    <property type="entry name" value="WD40_repeat_dom_sf"/>
</dbReference>
<name>A0A8H3DA90_9AGAM</name>
<sequence>MTLPAAIQTRISALETRLSTCKRKLGRLRKDKKFEKYEKVRDEQFIGFFKDTCALVREAELANAPYLVELEKAADKILDDGVGYSYGRDSRFPTGRVSLADYDEGPYDFMPSWTHGDDGDRPLIKDENGGKFYMSAYDLESFMRIFQPGAGEDLSRLKNEPWNAALKRHPKSTDLSRFRPNLPTLTPTPNKPLAASVLAARCEIPSPRCATPIIFHTSPGNTCLVLTAMGEHRNRTSVLEYLMLGQPLGPSEKFPVRRWIERKFFGVDYHATIDETRRLIFLGDDRRIKSYEWGSPNEVYSDPLPVHNLNSAQFVGPMTVLHNRFDELDENGDWEGEIPEAADRSPGLAPTSYIKFLDQPNLKPSLWQPLLTAPSTVVCVEYAREAGKYSCIGIDLEAEKSTSYYLGHGAVVSDFSVSTGDPGLFLTACNDELARLFDVRSPLPVVTFDACGHGEFCEAHPNSVPIVFTGACKAEQIKVWDVRARACVYELATGNNGVQSLAWDAGNNCLYAATDCRYMDRLGYHHDYRYAKIPKDQPLPGFEEEGEEYDDCYADKDYYKDGDRCWPKPACHKENYFGYLYDAGDDLILRYAFKEDPNLSVVPEYGNARPGRGYCGLYLATPPARDKCVEKDSNSDEIYMLGSIDDDRVSALETRLSKCKKKLNRLRKAEKFKQHEKVRDEEFIGVLKDTCALVREAELANAPYIVELAKAADAILDDGVGYTYGRDSGSADSDFDEDGLYDFMPSWAHDDDGDRPLIKDENGGKLPMSHAAIESFMQIFQSRLAGGDLSKLKTEPWNASLKRHPKSTNLSRFRPDLPTLTPTPDKPLAASILDARCEVSSSRCGAPIRFYMSPGNTCLALTSAGGYKNRSSFLEYLMLDQPLKPSATFPAQHEVQPRISDVYYAAIDEARRLIFVGGEDRIKAYEWGSPTEVYTDPLLMHTLDTERSRGPMTILPNGTVARAGKGGASVWDTQTSSDQGDAVENPIPESDKSDEDDEDEDDEDDWGDEDEDEGVDRSPGLAPTSHIKFLDQPDLKPSLWQPLLTAPSTVVCVEYAREAGKYSCIGIDLEAGKSTSYYLGHGADVSAFSVSAGDPQLFLTACNDGFVRLFDVRRPLPAITFDACGQDEFCEAAALAHPDSIPIVFTGTHKGEQIKVWDVRARACIYELATGNNAVQSLAWDAQNNCLYAATECEYVDRLGYNHDYRYAKIPGNQNPGANEDGMDDDEEEDVDYERCWPKQAWHKEDYFGYLFDAGEHRIIRYAFKEDPKLSVVPEYGNASVDDSRW</sequence>
<reference evidence="4" key="1">
    <citation type="submission" date="2021-01" db="EMBL/GenBank/DDBJ databases">
        <authorList>
            <person name="Kaushik A."/>
        </authorList>
    </citation>
    <scope>NUCLEOTIDE SEQUENCE</scope>
    <source>
        <strain evidence="4">AG2-2IIIB</strain>
    </source>
</reference>
<dbReference type="SMART" id="SM00320">
    <property type="entry name" value="WD40"/>
    <property type="match status" value="5"/>
</dbReference>
<dbReference type="SUPFAM" id="SSF50978">
    <property type="entry name" value="WD40 repeat-like"/>
    <property type="match status" value="1"/>
</dbReference>
<dbReference type="InterPro" id="IPR052234">
    <property type="entry name" value="U5_snRNP_Component"/>
</dbReference>
<evidence type="ECO:0000313" key="4">
    <source>
        <dbReference type="EMBL" id="CAE6519841.1"/>
    </source>
</evidence>